<dbReference type="EMBL" id="BARS01043136">
    <property type="protein sequence ID" value="GAG36391.1"/>
    <property type="molecule type" value="Genomic_DNA"/>
</dbReference>
<sequence length="68" mass="7976">MPEVHDEPTLEFDAIEQIMECQVCSAKSGEDDDDDNFECPDFDEDNVKWRCVNCGANRWFTVEELMPW</sequence>
<evidence type="ECO:0000313" key="1">
    <source>
        <dbReference type="EMBL" id="GAG36391.1"/>
    </source>
</evidence>
<gene>
    <name evidence="1" type="ORF">S01H1_65352</name>
</gene>
<dbReference type="AlphaFoldDB" id="X0YHU0"/>
<protein>
    <submittedName>
        <fullName evidence="1">Uncharacterized protein</fullName>
    </submittedName>
</protein>
<organism evidence="1">
    <name type="scientific">marine sediment metagenome</name>
    <dbReference type="NCBI Taxonomy" id="412755"/>
    <lineage>
        <taxon>unclassified sequences</taxon>
        <taxon>metagenomes</taxon>
        <taxon>ecological metagenomes</taxon>
    </lineage>
</organism>
<accession>X0YHU0</accession>
<name>X0YHU0_9ZZZZ</name>
<proteinExistence type="predicted"/>
<comment type="caution">
    <text evidence="1">The sequence shown here is derived from an EMBL/GenBank/DDBJ whole genome shotgun (WGS) entry which is preliminary data.</text>
</comment>
<reference evidence="1" key="1">
    <citation type="journal article" date="2014" name="Front. Microbiol.">
        <title>High frequency of phylogenetically diverse reductive dehalogenase-homologous genes in deep subseafloor sedimentary metagenomes.</title>
        <authorList>
            <person name="Kawai M."/>
            <person name="Futagami T."/>
            <person name="Toyoda A."/>
            <person name="Takaki Y."/>
            <person name="Nishi S."/>
            <person name="Hori S."/>
            <person name="Arai W."/>
            <person name="Tsubouchi T."/>
            <person name="Morono Y."/>
            <person name="Uchiyama I."/>
            <person name="Ito T."/>
            <person name="Fujiyama A."/>
            <person name="Inagaki F."/>
            <person name="Takami H."/>
        </authorList>
    </citation>
    <scope>NUCLEOTIDE SEQUENCE</scope>
    <source>
        <strain evidence="1">Expedition CK06-06</strain>
    </source>
</reference>